<dbReference type="PANTHER" id="PTHR30047">
    <property type="entry name" value="HIGH-AFFINITY CHOLINE TRANSPORT PROTEIN-RELATED"/>
    <property type="match status" value="1"/>
</dbReference>
<gene>
    <name evidence="9" type="ORF">STA1M1_36860</name>
</gene>
<feature type="transmembrane region" description="Helical" evidence="8">
    <location>
        <begin position="393"/>
        <end position="417"/>
    </location>
</feature>
<evidence type="ECO:0000256" key="8">
    <source>
        <dbReference type="SAM" id="Phobius"/>
    </source>
</evidence>
<dbReference type="RefSeq" id="WP_281843745.1">
    <property type="nucleotide sequence ID" value="NZ_BROH01000015.1"/>
</dbReference>
<evidence type="ECO:0000313" key="10">
    <source>
        <dbReference type="Proteomes" id="UP001144205"/>
    </source>
</evidence>
<keyword evidence="6 8" id="KW-1133">Transmembrane helix</keyword>
<keyword evidence="7 8" id="KW-0472">Membrane</keyword>
<keyword evidence="3" id="KW-0813">Transport</keyword>
<feature type="transmembrane region" description="Helical" evidence="8">
    <location>
        <begin position="193"/>
        <end position="211"/>
    </location>
</feature>
<keyword evidence="10" id="KW-1185">Reference proteome</keyword>
<keyword evidence="5 8" id="KW-0812">Transmembrane</keyword>
<feature type="transmembrane region" description="Helical" evidence="8">
    <location>
        <begin position="231"/>
        <end position="260"/>
    </location>
</feature>
<evidence type="ECO:0000313" key="9">
    <source>
        <dbReference type="EMBL" id="GKY89817.1"/>
    </source>
</evidence>
<evidence type="ECO:0000256" key="7">
    <source>
        <dbReference type="ARBA" id="ARBA00023136"/>
    </source>
</evidence>
<sequence length="545" mass="58371">MSDTDSQGIPAPEGHAQIIETEYEIGQDNIETSIGPFGLDIHNPVFLISGLAIIAFVFYALALPEQAEAFFGWLRPAITAQFDWFFLGAADIFVLFCLFLIVSPWGGVRLGGADARPDYSYIGWFAMLFAAGMGIGLMFYGVSEPMSHFSTALGGVTEEGGVRTDWAPLGAAAGNEAEAIRLGMAATIFHWGLHPWAIYAVVALALALFSYNKGLPLTIRSAFYPIFGDRVWGWVGHVIDTLAVFATLFGLATSLGFGATQANAGLNMLFGIPVGPTTEVILITAITSVALISVVRGLDGGVKVLSEINMGLAFLLLAFVLLAGPTLAILTGFGSSLVAYIEYLPALANPVGREDLNFSQGWTAFYWAWWISWSPFVGMFIARVSRGRSVREFIIAVLLVPSLVCVLWMTVFGGTAIQQYVQTGYEAVMNAPLELKLFEMLKELPLTAITSFVGIILVVVFFVTSSDSGSLVIDTITAGGKVDAPVPQRVFWAIFEGAVAIALLLGGGLSSLQAMVISTGLPFTLVLLLMCWAIIRGLQAEKRGA</sequence>
<feature type="transmembrane region" description="Helical" evidence="8">
    <location>
        <begin position="310"/>
        <end position="341"/>
    </location>
</feature>
<dbReference type="EMBL" id="BROH01000015">
    <property type="protein sequence ID" value="GKY89817.1"/>
    <property type="molecule type" value="Genomic_DNA"/>
</dbReference>
<dbReference type="Proteomes" id="UP001144205">
    <property type="component" value="Unassembled WGS sequence"/>
</dbReference>
<name>A0ABQ5LXX9_9RHOB</name>
<proteinExistence type="inferred from homology"/>
<evidence type="ECO:0000256" key="5">
    <source>
        <dbReference type="ARBA" id="ARBA00022692"/>
    </source>
</evidence>
<feature type="transmembrane region" description="Helical" evidence="8">
    <location>
        <begin position="361"/>
        <end position="381"/>
    </location>
</feature>
<comment type="similarity">
    <text evidence="2">Belongs to the BCCT transporter (TC 2.A.15) family.</text>
</comment>
<evidence type="ECO:0000256" key="1">
    <source>
        <dbReference type="ARBA" id="ARBA00004651"/>
    </source>
</evidence>
<feature type="transmembrane region" description="Helical" evidence="8">
    <location>
        <begin position="84"/>
        <end position="107"/>
    </location>
</feature>
<feature type="transmembrane region" description="Helical" evidence="8">
    <location>
        <begin position="119"/>
        <end position="140"/>
    </location>
</feature>
<feature type="transmembrane region" description="Helical" evidence="8">
    <location>
        <begin position="280"/>
        <end position="298"/>
    </location>
</feature>
<dbReference type="PANTHER" id="PTHR30047:SF7">
    <property type="entry name" value="HIGH-AFFINITY CHOLINE TRANSPORT PROTEIN"/>
    <property type="match status" value="1"/>
</dbReference>
<dbReference type="Pfam" id="PF02028">
    <property type="entry name" value="BCCT"/>
    <property type="match status" value="1"/>
</dbReference>
<protein>
    <submittedName>
        <fullName evidence="9">BCCT family transporter</fullName>
    </submittedName>
</protein>
<evidence type="ECO:0000256" key="6">
    <source>
        <dbReference type="ARBA" id="ARBA00022989"/>
    </source>
</evidence>
<dbReference type="NCBIfam" id="TIGR00842">
    <property type="entry name" value="bcct"/>
    <property type="match status" value="1"/>
</dbReference>
<feature type="transmembrane region" description="Helical" evidence="8">
    <location>
        <begin position="515"/>
        <end position="535"/>
    </location>
</feature>
<evidence type="ECO:0000256" key="4">
    <source>
        <dbReference type="ARBA" id="ARBA00022475"/>
    </source>
</evidence>
<feature type="transmembrane region" description="Helical" evidence="8">
    <location>
        <begin position="490"/>
        <end position="509"/>
    </location>
</feature>
<reference evidence="9" key="1">
    <citation type="journal article" date="2023" name="Int. J. Syst. Evol. Microbiol.">
        <title>Sinisalibacter aestuarii sp. nov., isolated from estuarine sediment of the Arakawa River.</title>
        <authorList>
            <person name="Arafat S.T."/>
            <person name="Hirano S."/>
            <person name="Sato A."/>
            <person name="Takeuchi K."/>
            <person name="Yasuda T."/>
            <person name="Terahara T."/>
            <person name="Hamada M."/>
            <person name="Kobayashi T."/>
        </authorList>
    </citation>
    <scope>NUCLEOTIDE SEQUENCE</scope>
    <source>
        <strain evidence="9">B-399</strain>
    </source>
</reference>
<feature type="transmembrane region" description="Helical" evidence="8">
    <location>
        <begin position="444"/>
        <end position="463"/>
    </location>
</feature>
<evidence type="ECO:0000256" key="2">
    <source>
        <dbReference type="ARBA" id="ARBA00005658"/>
    </source>
</evidence>
<organism evidence="9 10">
    <name type="scientific">Sinisalibacter aestuarii</name>
    <dbReference type="NCBI Taxonomy" id="2949426"/>
    <lineage>
        <taxon>Bacteria</taxon>
        <taxon>Pseudomonadati</taxon>
        <taxon>Pseudomonadota</taxon>
        <taxon>Alphaproteobacteria</taxon>
        <taxon>Rhodobacterales</taxon>
        <taxon>Roseobacteraceae</taxon>
        <taxon>Sinisalibacter</taxon>
    </lineage>
</organism>
<comment type="subcellular location">
    <subcellularLocation>
        <location evidence="1">Cell membrane</location>
        <topology evidence="1">Multi-pass membrane protein</topology>
    </subcellularLocation>
</comment>
<feature type="transmembrane region" description="Helical" evidence="8">
    <location>
        <begin position="45"/>
        <end position="64"/>
    </location>
</feature>
<dbReference type="InterPro" id="IPR000060">
    <property type="entry name" value="BCCT_transptr"/>
</dbReference>
<comment type="caution">
    <text evidence="9">The sequence shown here is derived from an EMBL/GenBank/DDBJ whole genome shotgun (WGS) entry which is preliminary data.</text>
</comment>
<keyword evidence="4" id="KW-1003">Cell membrane</keyword>
<evidence type="ECO:0000256" key="3">
    <source>
        <dbReference type="ARBA" id="ARBA00022448"/>
    </source>
</evidence>
<accession>A0ABQ5LXX9</accession>